<proteinExistence type="predicted"/>
<accession>A0A413ZHZ5</accession>
<dbReference type="InterPro" id="IPR002711">
    <property type="entry name" value="HNH"/>
</dbReference>
<name>A0A413ZHZ5_BACSE</name>
<dbReference type="CDD" id="cd00085">
    <property type="entry name" value="HNHc"/>
    <property type="match status" value="1"/>
</dbReference>
<keyword evidence="3" id="KW-0540">Nuclease</keyword>
<gene>
    <name evidence="3" type="ORF">DW853_17885</name>
</gene>
<feature type="region of interest" description="Disordered" evidence="1">
    <location>
        <begin position="66"/>
        <end position="87"/>
    </location>
</feature>
<organism evidence="3 4">
    <name type="scientific">Bacteroides stercoris</name>
    <dbReference type="NCBI Taxonomy" id="46506"/>
    <lineage>
        <taxon>Bacteria</taxon>
        <taxon>Pseudomonadati</taxon>
        <taxon>Bacteroidota</taxon>
        <taxon>Bacteroidia</taxon>
        <taxon>Bacteroidales</taxon>
        <taxon>Bacteroidaceae</taxon>
        <taxon>Bacteroides</taxon>
    </lineage>
</organism>
<dbReference type="GO" id="GO:0003676">
    <property type="term" value="F:nucleic acid binding"/>
    <property type="evidence" value="ECO:0007669"/>
    <property type="project" value="InterPro"/>
</dbReference>
<keyword evidence="3" id="KW-0255">Endonuclease</keyword>
<protein>
    <submittedName>
        <fullName evidence="3">HNH endonuclease</fullName>
    </submittedName>
</protein>
<dbReference type="InterPro" id="IPR003615">
    <property type="entry name" value="HNH_nuc"/>
</dbReference>
<evidence type="ECO:0000259" key="2">
    <source>
        <dbReference type="SMART" id="SM00507"/>
    </source>
</evidence>
<dbReference type="GO" id="GO:0004519">
    <property type="term" value="F:endonuclease activity"/>
    <property type="evidence" value="ECO:0007669"/>
    <property type="project" value="UniProtKB-KW"/>
</dbReference>
<evidence type="ECO:0000313" key="3">
    <source>
        <dbReference type="EMBL" id="RHC23238.1"/>
    </source>
</evidence>
<feature type="domain" description="HNH nuclease" evidence="2">
    <location>
        <begin position="39"/>
        <end position="85"/>
    </location>
</feature>
<reference evidence="3 4" key="1">
    <citation type="submission" date="2018-08" db="EMBL/GenBank/DDBJ databases">
        <title>A genome reference for cultivated species of the human gut microbiota.</title>
        <authorList>
            <person name="Zou Y."/>
            <person name="Xue W."/>
            <person name="Luo G."/>
        </authorList>
    </citation>
    <scope>NUCLEOTIDE SEQUENCE [LARGE SCALE GENOMIC DNA]</scope>
    <source>
        <strain evidence="3 4">AM36-9BH</strain>
    </source>
</reference>
<dbReference type="SMART" id="SM00507">
    <property type="entry name" value="HNHc"/>
    <property type="match status" value="1"/>
</dbReference>
<dbReference type="GO" id="GO:0008270">
    <property type="term" value="F:zinc ion binding"/>
    <property type="evidence" value="ECO:0007669"/>
    <property type="project" value="InterPro"/>
</dbReference>
<comment type="caution">
    <text evidence="3">The sequence shown here is derived from an EMBL/GenBank/DDBJ whole genome shotgun (WGS) entry which is preliminary data.</text>
</comment>
<dbReference type="Proteomes" id="UP000285305">
    <property type="component" value="Unassembled WGS sequence"/>
</dbReference>
<evidence type="ECO:0000313" key="4">
    <source>
        <dbReference type="Proteomes" id="UP000285305"/>
    </source>
</evidence>
<dbReference type="AlphaFoldDB" id="A0A413ZHZ5"/>
<dbReference type="Gene3D" id="1.10.30.50">
    <property type="match status" value="1"/>
</dbReference>
<dbReference type="RefSeq" id="WP_117899936.1">
    <property type="nucleotide sequence ID" value="NZ_QSHQ01000071.1"/>
</dbReference>
<sequence length="87" mass="10031">MKITPKRRPQWTEEELDAIFNKGKPSSIFSKSEYRVDDYGNLIMRSRYGDASSSLGWEVDHIKPIKDGGSNEFSNLRPLKISKNRGR</sequence>
<dbReference type="Pfam" id="PF01844">
    <property type="entry name" value="HNH"/>
    <property type="match status" value="1"/>
</dbReference>
<keyword evidence="3" id="KW-0378">Hydrolase</keyword>
<evidence type="ECO:0000256" key="1">
    <source>
        <dbReference type="SAM" id="MobiDB-lite"/>
    </source>
</evidence>
<dbReference type="EMBL" id="QSHQ01000071">
    <property type="protein sequence ID" value="RHC23238.1"/>
    <property type="molecule type" value="Genomic_DNA"/>
</dbReference>